<evidence type="ECO:0000313" key="3">
    <source>
        <dbReference type="EMBL" id="KAK2994762.1"/>
    </source>
</evidence>
<dbReference type="Proteomes" id="UP001187471">
    <property type="component" value="Unassembled WGS sequence"/>
</dbReference>
<feature type="chain" id="PRO_5041636850" description="Bet v I/Major latex protein domain-containing protein" evidence="1">
    <location>
        <begin position="20"/>
        <end position="125"/>
    </location>
</feature>
<dbReference type="SUPFAM" id="SSF55961">
    <property type="entry name" value="Bet v1-like"/>
    <property type="match status" value="1"/>
</dbReference>
<gene>
    <name evidence="3" type="ORF">RJ640_001668</name>
</gene>
<dbReference type="InterPro" id="IPR023393">
    <property type="entry name" value="START-like_dom_sf"/>
</dbReference>
<dbReference type="EMBL" id="JAVXUO010000171">
    <property type="protein sequence ID" value="KAK2994762.1"/>
    <property type="molecule type" value="Genomic_DNA"/>
</dbReference>
<dbReference type="InterPro" id="IPR051761">
    <property type="entry name" value="MLP-like_ligand-binding"/>
</dbReference>
<keyword evidence="1" id="KW-0732">Signal</keyword>
<accession>A0AA88RSH0</accession>
<dbReference type="InterPro" id="IPR000916">
    <property type="entry name" value="Bet_v_I/MLP"/>
</dbReference>
<proteinExistence type="predicted"/>
<feature type="signal peptide" evidence="1">
    <location>
        <begin position="1"/>
        <end position="19"/>
    </location>
</feature>
<dbReference type="PANTHER" id="PTHR31907">
    <property type="entry name" value="MLP-LIKE PROTEIN 423"/>
    <property type="match status" value="1"/>
</dbReference>
<reference evidence="3" key="1">
    <citation type="submission" date="2022-12" db="EMBL/GenBank/DDBJ databases">
        <title>Draft genome assemblies for two species of Escallonia (Escalloniales).</title>
        <authorList>
            <person name="Chanderbali A."/>
            <person name="Dervinis C."/>
            <person name="Anghel I."/>
            <person name="Soltis D."/>
            <person name="Soltis P."/>
            <person name="Zapata F."/>
        </authorList>
    </citation>
    <scope>NUCLEOTIDE SEQUENCE</scope>
    <source>
        <strain evidence="3">UCBG92.1500</strain>
        <tissue evidence="3">Leaf</tissue>
    </source>
</reference>
<name>A0AA88RSH0_9ASTE</name>
<dbReference type="Pfam" id="PF00407">
    <property type="entry name" value="Bet_v_1"/>
    <property type="match status" value="1"/>
</dbReference>
<organism evidence="3 4">
    <name type="scientific">Escallonia rubra</name>
    <dbReference type="NCBI Taxonomy" id="112253"/>
    <lineage>
        <taxon>Eukaryota</taxon>
        <taxon>Viridiplantae</taxon>
        <taxon>Streptophyta</taxon>
        <taxon>Embryophyta</taxon>
        <taxon>Tracheophyta</taxon>
        <taxon>Spermatophyta</taxon>
        <taxon>Magnoliopsida</taxon>
        <taxon>eudicotyledons</taxon>
        <taxon>Gunneridae</taxon>
        <taxon>Pentapetalae</taxon>
        <taxon>asterids</taxon>
        <taxon>campanulids</taxon>
        <taxon>Escalloniales</taxon>
        <taxon>Escalloniaceae</taxon>
        <taxon>Escallonia</taxon>
    </lineage>
</organism>
<dbReference type="AlphaFoldDB" id="A0AA88RSH0"/>
<protein>
    <recommendedName>
        <fullName evidence="2">Bet v I/Major latex protein domain-containing protein</fullName>
    </recommendedName>
</protein>
<dbReference type="Gene3D" id="3.30.530.20">
    <property type="match status" value="1"/>
</dbReference>
<sequence>MMAFFFFILSPCEIIDGKARPVKEIIDGIDEKNKTVIFRVIEGNLLELYKSSVFILHVDTKGANNLVTWTIEYEKQSEDIEDPNTLMDLLVNLTKDIETPSQVMSETYQTINQVAQLYEVLVRII</sequence>
<feature type="domain" description="Bet v I/Major latex protein" evidence="2">
    <location>
        <begin position="1"/>
        <end position="106"/>
    </location>
</feature>
<evidence type="ECO:0000313" key="4">
    <source>
        <dbReference type="Proteomes" id="UP001187471"/>
    </source>
</evidence>
<keyword evidence="4" id="KW-1185">Reference proteome</keyword>
<comment type="caution">
    <text evidence="3">The sequence shown here is derived from an EMBL/GenBank/DDBJ whole genome shotgun (WGS) entry which is preliminary data.</text>
</comment>
<dbReference type="GO" id="GO:0006952">
    <property type="term" value="P:defense response"/>
    <property type="evidence" value="ECO:0007669"/>
    <property type="project" value="InterPro"/>
</dbReference>
<evidence type="ECO:0000256" key="1">
    <source>
        <dbReference type="SAM" id="SignalP"/>
    </source>
</evidence>
<dbReference type="SMART" id="SM01037">
    <property type="entry name" value="Bet_v_1"/>
    <property type="match status" value="1"/>
</dbReference>
<evidence type="ECO:0000259" key="2">
    <source>
        <dbReference type="SMART" id="SM01037"/>
    </source>
</evidence>